<dbReference type="UniPathway" id="UPA00094"/>
<evidence type="ECO:0000256" key="9">
    <source>
        <dbReference type="SAM" id="MobiDB-lite"/>
    </source>
</evidence>
<evidence type="ECO:0000256" key="7">
    <source>
        <dbReference type="ARBA" id="ARBA00023267"/>
    </source>
</evidence>
<keyword evidence="4 8" id="KW-0276">Fatty acid metabolism</keyword>
<keyword evidence="5 8" id="KW-0443">Lipid metabolism</keyword>
<accession>B8D2F5</accession>
<proteinExistence type="predicted"/>
<organism evidence="11 12">
    <name type="scientific">Halothermothrix orenii (strain H 168 / OCM 544 / DSM 9562)</name>
    <dbReference type="NCBI Taxonomy" id="373903"/>
    <lineage>
        <taxon>Bacteria</taxon>
        <taxon>Bacillati</taxon>
        <taxon>Bacillota</taxon>
        <taxon>Clostridia</taxon>
        <taxon>Halanaerobiales</taxon>
        <taxon>Halothermotrichaceae</taxon>
        <taxon>Halothermothrix</taxon>
    </lineage>
</organism>
<evidence type="ECO:0000259" key="10">
    <source>
        <dbReference type="PROSITE" id="PS50968"/>
    </source>
</evidence>
<evidence type="ECO:0000256" key="8">
    <source>
        <dbReference type="RuleBase" id="RU364072"/>
    </source>
</evidence>
<evidence type="ECO:0000256" key="3">
    <source>
        <dbReference type="ARBA" id="ARBA00022516"/>
    </source>
</evidence>
<keyword evidence="3 8" id="KW-0444">Lipid biosynthesis</keyword>
<sequence>MDLDKIKTLIEMIEETDITEINLEEEGKKIKIKRGLQVEDLGSFPPVGVTPSGQLPHQVEAGTKKETREKDQDESNIDEIVAPMVGTFYRAPAPDADPFVEVGDVVKPGDTLCIIEAMKLMNEIEAEKKGRIVDILVENGKPVEYGQPLFLVEPV</sequence>
<dbReference type="InterPro" id="IPR011053">
    <property type="entry name" value="Single_hybrid_motif"/>
</dbReference>
<evidence type="ECO:0000256" key="2">
    <source>
        <dbReference type="ARBA" id="ARBA00017562"/>
    </source>
</evidence>
<dbReference type="Gene3D" id="2.40.50.100">
    <property type="match status" value="1"/>
</dbReference>
<dbReference type="STRING" id="373903.Hore_06250"/>
<dbReference type="Proteomes" id="UP000000719">
    <property type="component" value="Chromosome"/>
</dbReference>
<dbReference type="InterPro" id="IPR001882">
    <property type="entry name" value="Biotin_BS"/>
</dbReference>
<evidence type="ECO:0000256" key="4">
    <source>
        <dbReference type="ARBA" id="ARBA00022832"/>
    </source>
</evidence>
<dbReference type="eggNOG" id="COG0511">
    <property type="taxonomic scope" value="Bacteria"/>
</dbReference>
<evidence type="ECO:0000256" key="6">
    <source>
        <dbReference type="ARBA" id="ARBA00023160"/>
    </source>
</evidence>
<comment type="function">
    <text evidence="8">This protein is a component of the acetyl coenzyme A carboxylase complex; first, biotin carboxylase catalyzes the carboxylation of the carrier protein and then the transcarboxylase transfers the carboxyl group to form malonyl-CoA.</text>
</comment>
<dbReference type="PRINTS" id="PR01071">
    <property type="entry name" value="ACOABIOTINCC"/>
</dbReference>
<dbReference type="GO" id="GO:0009317">
    <property type="term" value="C:acetyl-CoA carboxylase complex"/>
    <property type="evidence" value="ECO:0007669"/>
    <property type="project" value="InterPro"/>
</dbReference>
<dbReference type="NCBIfam" id="TIGR00531">
    <property type="entry name" value="BCCP"/>
    <property type="match status" value="1"/>
</dbReference>
<dbReference type="PROSITE" id="PS00188">
    <property type="entry name" value="BIOTIN"/>
    <property type="match status" value="1"/>
</dbReference>
<dbReference type="AlphaFoldDB" id="B8D2F5"/>
<dbReference type="NCBIfam" id="NF005457">
    <property type="entry name" value="PRK07051.1"/>
    <property type="match status" value="1"/>
</dbReference>
<dbReference type="PANTHER" id="PTHR45266">
    <property type="entry name" value="OXALOACETATE DECARBOXYLASE ALPHA CHAIN"/>
    <property type="match status" value="1"/>
</dbReference>
<dbReference type="CDD" id="cd06850">
    <property type="entry name" value="biotinyl_domain"/>
    <property type="match status" value="1"/>
</dbReference>
<keyword evidence="6 8" id="KW-0275">Fatty acid biosynthesis</keyword>
<dbReference type="InterPro" id="IPR050709">
    <property type="entry name" value="Biotin_Carboxyl_Carrier/Decarb"/>
</dbReference>
<dbReference type="GO" id="GO:0003989">
    <property type="term" value="F:acetyl-CoA carboxylase activity"/>
    <property type="evidence" value="ECO:0007669"/>
    <property type="project" value="InterPro"/>
</dbReference>
<dbReference type="FunFam" id="2.40.50.100:FF:000003">
    <property type="entry name" value="Acetyl-CoA carboxylase biotin carboxyl carrier protein"/>
    <property type="match status" value="1"/>
</dbReference>
<keyword evidence="7 8" id="KW-0092">Biotin</keyword>
<evidence type="ECO:0000256" key="5">
    <source>
        <dbReference type="ARBA" id="ARBA00023098"/>
    </source>
</evidence>
<dbReference type="PROSITE" id="PS50968">
    <property type="entry name" value="BIOTINYL_LIPOYL"/>
    <property type="match status" value="1"/>
</dbReference>
<evidence type="ECO:0000256" key="1">
    <source>
        <dbReference type="ARBA" id="ARBA00005194"/>
    </source>
</evidence>
<dbReference type="KEGG" id="hor:Hore_06250"/>
<dbReference type="EMBL" id="CP001098">
    <property type="protein sequence ID" value="ACL69382.1"/>
    <property type="molecule type" value="Genomic_DNA"/>
</dbReference>
<feature type="compositionally biased region" description="Basic and acidic residues" evidence="9">
    <location>
        <begin position="62"/>
        <end position="73"/>
    </location>
</feature>
<dbReference type="GO" id="GO:0006633">
    <property type="term" value="P:fatty acid biosynthetic process"/>
    <property type="evidence" value="ECO:0007669"/>
    <property type="project" value="UniProtKB-UniPathway"/>
</dbReference>
<name>B8D2F5_HALOH</name>
<keyword evidence="12" id="KW-1185">Reference proteome</keyword>
<reference evidence="11 12" key="1">
    <citation type="journal article" date="2009" name="PLoS ONE">
        <title>Genome analysis of the anaerobic thermohalophilic bacterium Halothermothrix orenii.</title>
        <authorList>
            <person name="Mavromatis K."/>
            <person name="Ivanova N."/>
            <person name="Anderson I."/>
            <person name="Lykidis A."/>
            <person name="Hooper S.D."/>
            <person name="Sun H."/>
            <person name="Kunin V."/>
            <person name="Lapidus A."/>
            <person name="Hugenholtz P."/>
            <person name="Patel B."/>
            <person name="Kyrpides N.C."/>
        </authorList>
    </citation>
    <scope>NUCLEOTIDE SEQUENCE [LARGE SCALE GENOMIC DNA]</scope>
    <source>
        <strain evidence="12">H 168 / OCM 544 / DSM 9562</strain>
    </source>
</reference>
<dbReference type="InterPro" id="IPR001249">
    <property type="entry name" value="AcCoA_biotinCC"/>
</dbReference>
<feature type="region of interest" description="Disordered" evidence="9">
    <location>
        <begin position="45"/>
        <end position="77"/>
    </location>
</feature>
<evidence type="ECO:0000313" key="11">
    <source>
        <dbReference type="EMBL" id="ACL69382.1"/>
    </source>
</evidence>
<comment type="pathway">
    <text evidence="1 8">Lipid metabolism; fatty acid biosynthesis.</text>
</comment>
<dbReference type="SUPFAM" id="SSF51230">
    <property type="entry name" value="Single hybrid motif"/>
    <property type="match status" value="1"/>
</dbReference>
<evidence type="ECO:0000313" key="12">
    <source>
        <dbReference type="Proteomes" id="UP000000719"/>
    </source>
</evidence>
<dbReference type="InterPro" id="IPR000089">
    <property type="entry name" value="Biotin_lipoyl"/>
</dbReference>
<dbReference type="Pfam" id="PF00364">
    <property type="entry name" value="Biotin_lipoyl"/>
    <property type="match status" value="1"/>
</dbReference>
<feature type="domain" description="Lipoyl-binding" evidence="10">
    <location>
        <begin position="77"/>
        <end position="153"/>
    </location>
</feature>
<protein>
    <recommendedName>
        <fullName evidence="2 8">Biotin carboxyl carrier protein of acetyl-CoA carboxylase</fullName>
    </recommendedName>
</protein>
<gene>
    <name evidence="11" type="ordered locus">Hore_06250</name>
</gene>
<dbReference type="PANTHER" id="PTHR45266:SF3">
    <property type="entry name" value="OXALOACETATE DECARBOXYLASE ALPHA CHAIN"/>
    <property type="match status" value="1"/>
</dbReference>
<dbReference type="OrthoDB" id="9811735at2"/>
<dbReference type="HOGENOM" id="CLU_016733_3_1_9"/>